<organism evidence="2 3">
    <name type="scientific">Toxocara canis</name>
    <name type="common">Canine roundworm</name>
    <dbReference type="NCBI Taxonomy" id="6265"/>
    <lineage>
        <taxon>Eukaryota</taxon>
        <taxon>Metazoa</taxon>
        <taxon>Ecdysozoa</taxon>
        <taxon>Nematoda</taxon>
        <taxon>Chromadorea</taxon>
        <taxon>Rhabditida</taxon>
        <taxon>Spirurina</taxon>
        <taxon>Ascaridomorpha</taxon>
        <taxon>Ascaridoidea</taxon>
        <taxon>Toxocaridae</taxon>
        <taxon>Toxocara</taxon>
    </lineage>
</organism>
<dbReference type="Proteomes" id="UP000050794">
    <property type="component" value="Unassembled WGS sequence"/>
</dbReference>
<accession>A0A183TYZ6</accession>
<dbReference type="InterPro" id="IPR036865">
    <property type="entry name" value="CRAL-TRIO_dom_sf"/>
</dbReference>
<protein>
    <submittedName>
        <fullName evidence="3">CRAL-TRIO domain-containing protein</fullName>
    </submittedName>
</protein>
<dbReference type="SMART" id="SM00516">
    <property type="entry name" value="SEC14"/>
    <property type="match status" value="1"/>
</dbReference>
<dbReference type="PROSITE" id="PS50191">
    <property type="entry name" value="CRAL_TRIO"/>
    <property type="match status" value="1"/>
</dbReference>
<name>A0A183TYZ6_TOXCA</name>
<dbReference type="Gene3D" id="2.60.120.680">
    <property type="entry name" value="GOLD domain"/>
    <property type="match status" value="1"/>
</dbReference>
<dbReference type="CDD" id="cd00170">
    <property type="entry name" value="SEC14"/>
    <property type="match status" value="1"/>
</dbReference>
<evidence type="ECO:0000313" key="3">
    <source>
        <dbReference type="WBParaSite" id="TCNE_0000146501-mRNA-1"/>
    </source>
</evidence>
<dbReference type="SUPFAM" id="SSF52087">
    <property type="entry name" value="CRAL/TRIO domain"/>
    <property type="match status" value="1"/>
</dbReference>
<feature type="domain" description="CRAL-TRIO" evidence="1">
    <location>
        <begin position="63"/>
        <end position="214"/>
    </location>
</feature>
<dbReference type="PANTHER" id="PTHR23324:SF86">
    <property type="entry name" value="CRAL-TRIO DOMAIN-CONTAINING PROTEIN"/>
    <property type="match status" value="1"/>
</dbReference>
<proteinExistence type="predicted"/>
<dbReference type="PANTHER" id="PTHR23324">
    <property type="entry name" value="SEC14 RELATED PROTEIN"/>
    <property type="match status" value="1"/>
</dbReference>
<keyword evidence="2" id="KW-1185">Reference proteome</keyword>
<dbReference type="InterPro" id="IPR051064">
    <property type="entry name" value="SEC14/CRAL-TRIO_domain"/>
</dbReference>
<dbReference type="InterPro" id="IPR001251">
    <property type="entry name" value="CRAL-TRIO_dom"/>
</dbReference>
<evidence type="ECO:0000313" key="2">
    <source>
        <dbReference type="Proteomes" id="UP000050794"/>
    </source>
</evidence>
<dbReference type="Gene3D" id="3.40.525.10">
    <property type="entry name" value="CRAL-TRIO lipid binding domain"/>
    <property type="match status" value="1"/>
</dbReference>
<dbReference type="AlphaFoldDB" id="A0A183TYZ6"/>
<dbReference type="WBParaSite" id="TCNE_0000146501-mRNA-1">
    <property type="protein sequence ID" value="TCNE_0000146501-mRNA-1"/>
    <property type="gene ID" value="TCNE_0000146501"/>
</dbReference>
<sequence>LARWWRAYDGDIKAIERRMREVFEHRRTFGYDRLDTKLFDTKIDFRFSISTVWQEHYSENVSVFIQRMSGVDLREITKVIPLSYVIHSYYMLLESFTRAVLAREAVTGNAGAAVVVLDLDGLNITDFLNPLSAPAKLARLTIKVWSDYFSETLIKAYIINSPAILSVMWQVTKLIMDKKTQSRLTFLDKPSDLLNHLSEKVIPECYGGARRDDSGYADPPETACRRAIRVTPQQYYDIDDLWRRHGFERMPSEITTITIKGKHAFEVIKKCEHDGQSLVWHFTVNGDVEFEVVRLDGNSETVMWPKITLTTLKSPEQGAIVCKRGDYRLRFVNPTNTWIPLKVHYVIELNNV</sequence>
<evidence type="ECO:0000259" key="1">
    <source>
        <dbReference type="PROSITE" id="PS50191"/>
    </source>
</evidence>
<reference evidence="3" key="1">
    <citation type="submission" date="2016-06" db="UniProtKB">
        <authorList>
            <consortium name="WormBaseParasite"/>
        </authorList>
    </citation>
    <scope>IDENTIFICATION</scope>
</reference>
<dbReference type="Pfam" id="PF00650">
    <property type="entry name" value="CRAL_TRIO"/>
    <property type="match status" value="1"/>
</dbReference>
<dbReference type="InterPro" id="IPR036598">
    <property type="entry name" value="GOLD_dom_sf"/>
</dbReference>
<dbReference type="SUPFAM" id="SSF101576">
    <property type="entry name" value="Supernatant protein factor (SPF), C-terminal domain"/>
    <property type="match status" value="1"/>
</dbReference>
<dbReference type="GO" id="GO:0005737">
    <property type="term" value="C:cytoplasm"/>
    <property type="evidence" value="ECO:0007669"/>
    <property type="project" value="TreeGrafter"/>
</dbReference>